<reference evidence="2" key="2">
    <citation type="journal article" date="2021" name="PeerJ">
        <title>Extensive microbial diversity within the chicken gut microbiome revealed by metagenomics and culture.</title>
        <authorList>
            <person name="Gilroy R."/>
            <person name="Ravi A."/>
            <person name="Getino M."/>
            <person name="Pursley I."/>
            <person name="Horton D.L."/>
            <person name="Alikhan N.F."/>
            <person name="Baker D."/>
            <person name="Gharbi K."/>
            <person name="Hall N."/>
            <person name="Watson M."/>
            <person name="Adriaenssens E.M."/>
            <person name="Foster-Nyarko E."/>
            <person name="Jarju S."/>
            <person name="Secka A."/>
            <person name="Antonio M."/>
            <person name="Oren A."/>
            <person name="Chaudhuri R.R."/>
            <person name="La Ragione R."/>
            <person name="Hildebrand F."/>
            <person name="Pallen M.J."/>
        </authorList>
    </citation>
    <scope>NUCLEOTIDE SEQUENCE</scope>
    <source>
        <strain evidence="2">ChiGjej2B2-16831</strain>
    </source>
</reference>
<dbReference type="AlphaFoldDB" id="A0A9D1N3K8"/>
<dbReference type="Proteomes" id="UP000824128">
    <property type="component" value="Unassembled WGS sequence"/>
</dbReference>
<organism evidence="2 3">
    <name type="scientific">Candidatus Aphodomorpha intestinavium</name>
    <dbReference type="NCBI Taxonomy" id="2840672"/>
    <lineage>
        <taxon>Bacteria</taxon>
        <taxon>Bacillati</taxon>
        <taxon>Bacillota</taxon>
        <taxon>Clostridia</taxon>
        <taxon>Eubacteriales</taxon>
        <taxon>Candidatus Aphodomorpha</taxon>
    </lineage>
</organism>
<sequence length="404" mass="43120">MSGADGREAAAFEPRALSLSLASVAVFRRVADGPVLAPLAAFLACEGAPLTRVRRYGAFLAALYDAGGDLGAYLIDAALTDDNACIRALAAGRTPPKAMADAAERELRLFSRLSALAPEALAAHAGAADLPLMQNTPADFVRAYRAQAEAVRTRGYGVYARYGMFRLDGERIVPILHPDPIEIGSLVGYERERGLVVENTAALAAGLPAANVLLCGDAGTGKSSTVKAVANRFFPQGVRLLELRKEQLRLLPGVMDELSGNPLKFILFLDDLSFQRNDDSFGELKAILEGTAAAKAPNVAIYATSNRRHLVRETFSERDGDDVHRQDTLQEIASLSERFGLSVLFGRPDKALYLTIVQSLALRAGIPAPPDGFAAEAEAFALRKGGRSARAAEQFVQSLAARRG</sequence>
<evidence type="ECO:0000259" key="1">
    <source>
        <dbReference type="SMART" id="SM00382"/>
    </source>
</evidence>
<dbReference type="Gene3D" id="3.40.50.300">
    <property type="entry name" value="P-loop containing nucleotide triphosphate hydrolases"/>
    <property type="match status" value="1"/>
</dbReference>
<evidence type="ECO:0000313" key="2">
    <source>
        <dbReference type="EMBL" id="HIU94114.1"/>
    </source>
</evidence>
<name>A0A9D1N3K8_9FIRM</name>
<dbReference type="Pfam" id="PF05673">
    <property type="entry name" value="DUF815"/>
    <property type="match status" value="1"/>
</dbReference>
<dbReference type="InterPro" id="IPR003593">
    <property type="entry name" value="AAA+_ATPase"/>
</dbReference>
<comment type="caution">
    <text evidence="2">The sequence shown here is derived from an EMBL/GenBank/DDBJ whole genome shotgun (WGS) entry which is preliminary data.</text>
</comment>
<reference evidence="2" key="1">
    <citation type="submission" date="2020-10" db="EMBL/GenBank/DDBJ databases">
        <authorList>
            <person name="Gilroy R."/>
        </authorList>
    </citation>
    <scope>NUCLEOTIDE SEQUENCE</scope>
    <source>
        <strain evidence="2">ChiGjej2B2-16831</strain>
    </source>
</reference>
<dbReference type="InterPro" id="IPR008533">
    <property type="entry name" value="DUF815"/>
</dbReference>
<dbReference type="PANTHER" id="PTHR42935:SF1">
    <property type="entry name" value="SLR0930 PROTEIN"/>
    <property type="match status" value="1"/>
</dbReference>
<proteinExistence type="predicted"/>
<dbReference type="InterPro" id="IPR027417">
    <property type="entry name" value="P-loop_NTPase"/>
</dbReference>
<dbReference type="SUPFAM" id="SSF52540">
    <property type="entry name" value="P-loop containing nucleoside triphosphate hydrolases"/>
    <property type="match status" value="1"/>
</dbReference>
<feature type="domain" description="AAA+ ATPase" evidence="1">
    <location>
        <begin position="208"/>
        <end position="349"/>
    </location>
</feature>
<dbReference type="SMART" id="SM00382">
    <property type="entry name" value="AAA"/>
    <property type="match status" value="1"/>
</dbReference>
<accession>A0A9D1N3K8</accession>
<dbReference type="EMBL" id="DVNZ01000098">
    <property type="protein sequence ID" value="HIU94114.1"/>
    <property type="molecule type" value="Genomic_DNA"/>
</dbReference>
<gene>
    <name evidence="2" type="ORF">IAD24_03040</name>
</gene>
<evidence type="ECO:0000313" key="3">
    <source>
        <dbReference type="Proteomes" id="UP000824128"/>
    </source>
</evidence>
<dbReference type="PANTHER" id="PTHR42935">
    <property type="entry name" value="SLR0930 PROTEIN"/>
    <property type="match status" value="1"/>
</dbReference>
<protein>
    <submittedName>
        <fullName evidence="2">DUF815 domain-containing protein</fullName>
    </submittedName>
</protein>